<proteinExistence type="predicted"/>
<keyword evidence="2" id="KW-1185">Reference proteome</keyword>
<dbReference type="RefSeq" id="WP_182662276.1">
    <property type="nucleotide sequence ID" value="NZ_JACIVI010000001.1"/>
</dbReference>
<reference evidence="1 2" key="1">
    <citation type="submission" date="2020-08" db="EMBL/GenBank/DDBJ databases">
        <title>Aquariorum lacteus gen. nov., sp. nov., a new member of the family Comamonadaceae, isolated from freshwater aquarium.</title>
        <authorList>
            <person name="Chun S.-J."/>
        </authorList>
    </citation>
    <scope>NUCLEOTIDE SEQUENCE [LARGE SCALE GENOMIC DNA]</scope>
    <source>
        <strain evidence="1 2">SJAQ100</strain>
    </source>
</reference>
<dbReference type="EMBL" id="JACIVI010000001">
    <property type="protein sequence ID" value="MBB1161465.1"/>
    <property type="molecule type" value="Genomic_DNA"/>
</dbReference>
<evidence type="ECO:0000313" key="2">
    <source>
        <dbReference type="Proteomes" id="UP000586093"/>
    </source>
</evidence>
<dbReference type="Proteomes" id="UP000586093">
    <property type="component" value="Unassembled WGS sequence"/>
</dbReference>
<evidence type="ECO:0000313" key="1">
    <source>
        <dbReference type="EMBL" id="MBB1161465.1"/>
    </source>
</evidence>
<accession>A0A839HH55</accession>
<sequence>MPRWALYVLTDAMGTETHAVLEQLADGSVWCHPDTGKPVEVPVPGSNRVLDADLPRPAWGRDDPAPVPLPVPPSISPAQAREAMFRAGLSAQVDAFIEALPEPQRSVARIRWEYATAIERADPLVLAAIEAGVMSAAQADDLFRLGAAL</sequence>
<protein>
    <submittedName>
        <fullName evidence="1">Uncharacterized protein</fullName>
    </submittedName>
</protein>
<dbReference type="AlphaFoldDB" id="A0A839HH55"/>
<name>A0A839HH55_9BURK</name>
<gene>
    <name evidence="1" type="ORF">H4F90_05670</name>
</gene>
<organism evidence="1 2">
    <name type="scientific">Aquariibacter albus</name>
    <dbReference type="NCBI Taxonomy" id="2759899"/>
    <lineage>
        <taxon>Bacteria</taxon>
        <taxon>Pseudomonadati</taxon>
        <taxon>Pseudomonadota</taxon>
        <taxon>Betaproteobacteria</taxon>
        <taxon>Burkholderiales</taxon>
        <taxon>Sphaerotilaceae</taxon>
        <taxon>Aquariibacter</taxon>
    </lineage>
</organism>
<comment type="caution">
    <text evidence="1">The sequence shown here is derived from an EMBL/GenBank/DDBJ whole genome shotgun (WGS) entry which is preliminary data.</text>
</comment>